<evidence type="ECO:0000259" key="5">
    <source>
        <dbReference type="PROSITE" id="PS50943"/>
    </source>
</evidence>
<dbReference type="Pfam" id="PF26553">
    <property type="entry name" value="PDDEXK_19"/>
    <property type="match status" value="1"/>
</dbReference>
<evidence type="ECO:0000256" key="4">
    <source>
        <dbReference type="HAMAP-Rule" id="MF_00584"/>
    </source>
</evidence>
<protein>
    <recommendedName>
        <fullName evidence="4">Putative HTH-type transcriptional regulatory protein CPM_0399</fullName>
    </recommendedName>
</protein>
<reference evidence="7" key="3">
    <citation type="submission" date="2016-06" db="EMBL/GenBank/DDBJ databases">
        <authorList>
            <person name="Olsen C.W."/>
            <person name="Carey S."/>
            <person name="Hinshaw L."/>
            <person name="Karasin A.I."/>
        </authorList>
    </citation>
    <scope>NUCLEOTIDE SEQUENCE [LARGE SCALE GENOMIC DNA]</scope>
    <source>
        <strain evidence="7">PM4</strain>
    </source>
</reference>
<dbReference type="InterPro" id="IPR010982">
    <property type="entry name" value="Lambda_DNA-bd_dom_sf"/>
</dbReference>
<evidence type="ECO:0000313" key="7">
    <source>
        <dbReference type="EMBL" id="SJK84284.1"/>
    </source>
</evidence>
<dbReference type="SUPFAM" id="SSF47413">
    <property type="entry name" value="lambda repressor-like DNA-binding domains"/>
    <property type="match status" value="1"/>
</dbReference>
<dbReference type="InterPro" id="IPR001387">
    <property type="entry name" value="Cro/C1-type_HTH"/>
</dbReference>
<dbReference type="RefSeq" id="WP_021789106.1">
    <property type="nucleotide sequence ID" value="NZ_LT671858.1"/>
</dbReference>
<organism evidence="6 9">
    <name type="scientific">Cuniculiplasma divulgatum</name>
    <dbReference type="NCBI Taxonomy" id="1673428"/>
    <lineage>
        <taxon>Archaea</taxon>
        <taxon>Methanobacteriati</taxon>
        <taxon>Thermoplasmatota</taxon>
        <taxon>Thermoplasmata</taxon>
        <taxon>Thermoplasmatales</taxon>
        <taxon>Cuniculiplasmataceae</taxon>
        <taxon>Cuniculiplasma</taxon>
    </lineage>
</organism>
<feature type="domain" description="HTH cro/C1-type" evidence="5">
    <location>
        <begin position="133"/>
        <end position="186"/>
    </location>
</feature>
<dbReference type="CDD" id="cd00093">
    <property type="entry name" value="HTH_XRE"/>
    <property type="match status" value="1"/>
</dbReference>
<dbReference type="GO" id="GO:0003700">
    <property type="term" value="F:DNA-binding transcription factor activity"/>
    <property type="evidence" value="ECO:0007669"/>
    <property type="project" value="UniProtKB-UniRule"/>
</dbReference>
<dbReference type="Proteomes" id="UP000195607">
    <property type="component" value="Chromosome I"/>
</dbReference>
<dbReference type="Proteomes" id="UP000187822">
    <property type="component" value="Chromosome I"/>
</dbReference>
<keyword evidence="2 4" id="KW-0238">DNA-binding</keyword>
<name>A0A1N5T102_9ARCH</name>
<evidence type="ECO:0000313" key="8">
    <source>
        <dbReference type="Proteomes" id="UP000187822"/>
    </source>
</evidence>
<dbReference type="InterPro" id="IPR020886">
    <property type="entry name" value="MTH_967-like"/>
</dbReference>
<evidence type="ECO:0000313" key="6">
    <source>
        <dbReference type="EMBL" id="SIM42053.1"/>
    </source>
</evidence>
<dbReference type="HAMAP" id="MF_00584">
    <property type="entry name" value="HTH_type_cro_C1"/>
    <property type="match status" value="1"/>
</dbReference>
<dbReference type="KEGG" id="cdiv:CPM_0399"/>
<proteinExistence type="inferred from homology"/>
<dbReference type="GeneID" id="41587729"/>
<dbReference type="AlphaFoldDB" id="A0A1N5T102"/>
<evidence type="ECO:0000256" key="3">
    <source>
        <dbReference type="ARBA" id="ARBA00023163"/>
    </source>
</evidence>
<keyword evidence="1 4" id="KW-0805">Transcription regulation</keyword>
<dbReference type="Gene3D" id="1.10.260.40">
    <property type="entry name" value="lambda repressor-like DNA-binding domains"/>
    <property type="match status" value="1"/>
</dbReference>
<sequence length="318" mass="36190">MEDYRTWANRNLMMILKANDYLPIEIDMDGSLSFDILAKGSEETIILKSVYNVDTLKIDMASELYRLSTSMDLVPIIIGYKSGSGELEDNVMYFRHKIPIMTIETFREYVRGNRPNTYSGPGGYYVNIDGRKMQELRAKKGCSIGYVSGKIGISRRSISLYETGNSTTLDVFNKLKSLLGEDISKSIDLRETLKGSKLDNVTEESADEFIRGIKQVMGGFGMITEFFRRVPFDALSEEQSEIMYIMGISEKNKFESKKIEYIRNICNILEKEPVLISTTDTSKEMIGGCSVITFKELLELGSLENFQKRIEKIKESIQ</sequence>
<dbReference type="EMBL" id="LT671858">
    <property type="protein sequence ID" value="SIM42053.1"/>
    <property type="molecule type" value="Genomic_DNA"/>
</dbReference>
<gene>
    <name evidence="7" type="ORF">CPM_0399</name>
    <name evidence="6" type="ORF">CSP5_0427</name>
</gene>
<dbReference type="GO" id="GO:0003677">
    <property type="term" value="F:DNA binding"/>
    <property type="evidence" value="ECO:0007669"/>
    <property type="project" value="UniProtKB-KW"/>
</dbReference>
<evidence type="ECO:0000256" key="2">
    <source>
        <dbReference type="ARBA" id="ARBA00023125"/>
    </source>
</evidence>
<reference evidence="6 9" key="1">
    <citation type="submission" date="2016-04" db="EMBL/GenBank/DDBJ databases">
        <authorList>
            <person name="Evans L.H."/>
            <person name="Alamgir A."/>
            <person name="Owens N."/>
            <person name="Weber N.D."/>
            <person name="Virtaneva K."/>
            <person name="Barbian K."/>
            <person name="Babar A."/>
            <person name="Rosenke K."/>
        </authorList>
    </citation>
    <scope>NUCLEOTIDE SEQUENCE [LARGE SCALE GENOMIC DNA]</scope>
    <source>
        <strain evidence="6">S5</strain>
        <strain evidence="9">S5(T) (JCM 30642 \VKM B-2941)</strain>
    </source>
</reference>
<keyword evidence="3 4" id="KW-0804">Transcription</keyword>
<reference evidence="8" key="2">
    <citation type="submission" date="2016-06" db="EMBL/GenBank/DDBJ databases">
        <authorList>
            <person name="Toshchakov V.S."/>
        </authorList>
    </citation>
    <scope>NUCLEOTIDE SEQUENCE [LARGE SCALE GENOMIC DNA]</scope>
    <source>
        <strain>PM4 (JCM 30641</strain>
        <strain evidence="8">\VKM B-2940)</strain>
    </source>
</reference>
<accession>A0A1N5T102</accession>
<dbReference type="InterPro" id="IPR059051">
    <property type="entry name" value="MTH_967_PDDEXK"/>
</dbReference>
<evidence type="ECO:0000313" key="9">
    <source>
        <dbReference type="Proteomes" id="UP000195607"/>
    </source>
</evidence>
<keyword evidence="8" id="KW-1185">Reference proteome</keyword>
<dbReference type="Pfam" id="PF01381">
    <property type="entry name" value="HTH_3"/>
    <property type="match status" value="1"/>
</dbReference>
<dbReference type="STRING" id="1673428.CPM_0399"/>
<dbReference type="EMBL" id="LT719092">
    <property type="protein sequence ID" value="SJK84284.1"/>
    <property type="molecule type" value="Genomic_DNA"/>
</dbReference>
<dbReference type="PROSITE" id="PS50943">
    <property type="entry name" value="HTH_CROC1"/>
    <property type="match status" value="1"/>
</dbReference>
<dbReference type="OrthoDB" id="31424at2157"/>
<dbReference type="SMART" id="SM00530">
    <property type="entry name" value="HTH_XRE"/>
    <property type="match status" value="1"/>
</dbReference>
<evidence type="ECO:0000256" key="1">
    <source>
        <dbReference type="ARBA" id="ARBA00023015"/>
    </source>
</evidence>